<evidence type="ECO:0000256" key="1">
    <source>
        <dbReference type="ARBA" id="ARBA00004123"/>
    </source>
</evidence>
<evidence type="ECO:0000256" key="3">
    <source>
        <dbReference type="ARBA" id="ARBA00022473"/>
    </source>
</evidence>
<dbReference type="InterPro" id="IPR004883">
    <property type="entry name" value="LOB"/>
</dbReference>
<comment type="subcellular location">
    <subcellularLocation>
        <location evidence="1">Nucleus</location>
    </subcellularLocation>
</comment>
<dbReference type="Pfam" id="PF03195">
    <property type="entry name" value="LOB"/>
    <property type="match status" value="1"/>
</dbReference>
<evidence type="ECO:0000313" key="7">
    <source>
        <dbReference type="EMBL" id="KAG2589501.1"/>
    </source>
</evidence>
<keyword evidence="3" id="KW-0217">Developmental protein</keyword>
<dbReference type="GO" id="GO:0005634">
    <property type="term" value="C:nucleus"/>
    <property type="evidence" value="ECO:0007669"/>
    <property type="project" value="UniProtKB-SubCell"/>
</dbReference>
<evidence type="ECO:0000256" key="2">
    <source>
        <dbReference type="ARBA" id="ARBA00005474"/>
    </source>
</evidence>
<dbReference type="PROSITE" id="PS50891">
    <property type="entry name" value="LOB"/>
    <property type="match status" value="1"/>
</dbReference>
<reference evidence="7" key="1">
    <citation type="submission" date="2020-05" db="EMBL/GenBank/DDBJ databases">
        <title>WGS assembly of Panicum virgatum.</title>
        <authorList>
            <person name="Lovell J.T."/>
            <person name="Jenkins J."/>
            <person name="Shu S."/>
            <person name="Juenger T.E."/>
            <person name="Schmutz J."/>
        </authorList>
    </citation>
    <scope>NUCLEOTIDE SEQUENCE</scope>
    <source>
        <strain evidence="7">AP13</strain>
    </source>
</reference>
<comment type="similarity">
    <text evidence="2">Belongs to the LOB domain-containing protein family.</text>
</comment>
<dbReference type="AlphaFoldDB" id="A0A8T0RSY0"/>
<feature type="domain" description="LOB" evidence="6">
    <location>
        <begin position="189"/>
        <end position="295"/>
    </location>
</feature>
<name>A0A8T0RSY0_PANVG</name>
<dbReference type="PANTHER" id="PTHR31301">
    <property type="entry name" value="LOB DOMAIN-CONTAINING PROTEIN 4-RELATED"/>
    <property type="match status" value="1"/>
</dbReference>
<evidence type="ECO:0000256" key="5">
    <source>
        <dbReference type="SAM" id="MobiDB-lite"/>
    </source>
</evidence>
<keyword evidence="4" id="KW-0539">Nucleus</keyword>
<feature type="region of interest" description="Disordered" evidence="5">
    <location>
        <begin position="1"/>
        <end position="26"/>
    </location>
</feature>
<evidence type="ECO:0000313" key="8">
    <source>
        <dbReference type="Proteomes" id="UP000823388"/>
    </source>
</evidence>
<protein>
    <recommendedName>
        <fullName evidence="6">LOB domain-containing protein</fullName>
    </recommendedName>
</protein>
<gene>
    <name evidence="7" type="ORF">PVAP13_5NG386400</name>
</gene>
<evidence type="ECO:0000259" key="6">
    <source>
        <dbReference type="PROSITE" id="PS50891"/>
    </source>
</evidence>
<evidence type="ECO:0000256" key="4">
    <source>
        <dbReference type="ARBA" id="ARBA00023242"/>
    </source>
</evidence>
<dbReference type="PANTHER" id="PTHR31301:SF83">
    <property type="entry name" value="PROTEIN ASYMMETRIC LEAVES 2"/>
    <property type="match status" value="1"/>
</dbReference>
<comment type="caution">
    <text evidence="7">The sequence shown here is derived from an EMBL/GenBank/DDBJ whole genome shotgun (WGS) entry which is preliminary data.</text>
</comment>
<dbReference type="Proteomes" id="UP000823388">
    <property type="component" value="Chromosome 5N"/>
</dbReference>
<proteinExistence type="inferred from homology"/>
<accession>A0A8T0RSY0</accession>
<organism evidence="7 8">
    <name type="scientific">Panicum virgatum</name>
    <name type="common">Blackwell switchgrass</name>
    <dbReference type="NCBI Taxonomy" id="38727"/>
    <lineage>
        <taxon>Eukaryota</taxon>
        <taxon>Viridiplantae</taxon>
        <taxon>Streptophyta</taxon>
        <taxon>Embryophyta</taxon>
        <taxon>Tracheophyta</taxon>
        <taxon>Spermatophyta</taxon>
        <taxon>Magnoliopsida</taxon>
        <taxon>Liliopsida</taxon>
        <taxon>Poales</taxon>
        <taxon>Poaceae</taxon>
        <taxon>PACMAD clade</taxon>
        <taxon>Panicoideae</taxon>
        <taxon>Panicodae</taxon>
        <taxon>Paniceae</taxon>
        <taxon>Panicinae</taxon>
        <taxon>Panicum</taxon>
        <taxon>Panicum sect. Hiantes</taxon>
    </lineage>
</organism>
<dbReference type="EMBL" id="CM029046">
    <property type="protein sequence ID" value="KAG2589501.1"/>
    <property type="molecule type" value="Genomic_DNA"/>
</dbReference>
<sequence>MAPRTSSESSPTTDGSASAAGSASSPTCSASSAAWSVPSSTWKTTSTSSSAVNWWAALAPVMEDLAVHYCSTEWWGQLVFVVATVSSALATPALHLAAPAPEGARGVWQLLKVVEEGCSDDDDTPAEGTQADPVHGALSLVCSFLGKKNGGGAARTRSRENFAAFLQWMLQESQVAPANPSTEVSIRRSRCGACKFHQRKCTATCPYAPHFPADKMIQYTIVKKVLDMNNINRLMVFYGDNKVSKAQVADCMRSLIEEAEAYNRESINGSIPNLVMLLLKLKGAREELASVLRPKEDGPIDKEPASEI</sequence>
<feature type="compositionally biased region" description="Low complexity" evidence="5">
    <location>
        <begin position="9"/>
        <end position="26"/>
    </location>
</feature>
<keyword evidence="8" id="KW-1185">Reference proteome</keyword>